<evidence type="ECO:0000313" key="8">
    <source>
        <dbReference type="EMBL" id="KAL1585476.1"/>
    </source>
</evidence>
<dbReference type="Gene3D" id="1.20.1720.10">
    <property type="entry name" value="Multidrug resistance protein D"/>
    <property type="match status" value="1"/>
</dbReference>
<feature type="transmembrane region" description="Helical" evidence="6">
    <location>
        <begin position="371"/>
        <end position="390"/>
    </location>
</feature>
<gene>
    <name evidence="8" type="ORF">WHR41_05758</name>
</gene>
<comment type="subcellular location">
    <subcellularLocation>
        <location evidence="1">Membrane</location>
        <topology evidence="1">Multi-pass membrane protein</topology>
    </subcellularLocation>
</comment>
<protein>
    <recommendedName>
        <fullName evidence="7">Major facilitator superfamily (MFS) profile domain-containing protein</fullName>
    </recommendedName>
</protein>
<feature type="transmembrane region" description="Helical" evidence="6">
    <location>
        <begin position="299"/>
        <end position="321"/>
    </location>
</feature>
<dbReference type="AlphaFoldDB" id="A0AB34KNY8"/>
<feature type="transmembrane region" description="Helical" evidence="6">
    <location>
        <begin position="605"/>
        <end position="626"/>
    </location>
</feature>
<feature type="transmembrane region" description="Helical" evidence="6">
    <location>
        <begin position="529"/>
        <end position="551"/>
    </location>
</feature>
<reference evidence="8 9" key="1">
    <citation type="journal article" date="2020" name="Microbiol. Resour. Announc.">
        <title>Draft Genome Sequence of a Cladosporium Species Isolated from the Mesophotic Ascidian Didemnum maculosum.</title>
        <authorList>
            <person name="Gioti A."/>
            <person name="Siaperas R."/>
            <person name="Nikolaivits E."/>
            <person name="Le Goff G."/>
            <person name="Ouazzani J."/>
            <person name="Kotoulas G."/>
            <person name="Topakas E."/>
        </authorList>
    </citation>
    <scope>NUCLEOTIDE SEQUENCE [LARGE SCALE GENOMIC DNA]</scope>
    <source>
        <strain evidence="8 9">TM138-S3</strain>
    </source>
</reference>
<dbReference type="GO" id="GO:0016020">
    <property type="term" value="C:membrane"/>
    <property type="evidence" value="ECO:0007669"/>
    <property type="project" value="UniProtKB-SubCell"/>
</dbReference>
<feature type="transmembrane region" description="Helical" evidence="6">
    <location>
        <begin position="475"/>
        <end position="497"/>
    </location>
</feature>
<proteinExistence type="predicted"/>
<evidence type="ECO:0000313" key="9">
    <source>
        <dbReference type="Proteomes" id="UP000803884"/>
    </source>
</evidence>
<feature type="transmembrane region" description="Helical" evidence="6">
    <location>
        <begin position="402"/>
        <end position="420"/>
    </location>
</feature>
<dbReference type="Pfam" id="PF07690">
    <property type="entry name" value="MFS_1"/>
    <property type="match status" value="1"/>
</dbReference>
<dbReference type="InterPro" id="IPR011701">
    <property type="entry name" value="MFS"/>
</dbReference>
<dbReference type="Gene3D" id="1.20.1250.20">
    <property type="entry name" value="MFS general substrate transporter like domains"/>
    <property type="match status" value="1"/>
</dbReference>
<evidence type="ECO:0000256" key="1">
    <source>
        <dbReference type="ARBA" id="ARBA00004141"/>
    </source>
</evidence>
<dbReference type="InterPro" id="IPR020846">
    <property type="entry name" value="MFS_dom"/>
</dbReference>
<dbReference type="GO" id="GO:0022857">
    <property type="term" value="F:transmembrane transporter activity"/>
    <property type="evidence" value="ECO:0007669"/>
    <property type="project" value="InterPro"/>
</dbReference>
<feature type="compositionally biased region" description="Polar residues" evidence="5">
    <location>
        <begin position="36"/>
        <end position="56"/>
    </location>
</feature>
<feature type="transmembrane region" description="Helical" evidence="6">
    <location>
        <begin position="504"/>
        <end position="523"/>
    </location>
</feature>
<comment type="caution">
    <text evidence="8">The sequence shown here is derived from an EMBL/GenBank/DDBJ whole genome shotgun (WGS) entry which is preliminary data.</text>
</comment>
<feature type="transmembrane region" description="Helical" evidence="6">
    <location>
        <begin position="265"/>
        <end position="287"/>
    </location>
</feature>
<dbReference type="EMBL" id="JAAQHG020000019">
    <property type="protein sequence ID" value="KAL1585476.1"/>
    <property type="molecule type" value="Genomic_DNA"/>
</dbReference>
<organism evidence="8 9">
    <name type="scientific">Cladosporium halotolerans</name>
    <dbReference type="NCBI Taxonomy" id="1052096"/>
    <lineage>
        <taxon>Eukaryota</taxon>
        <taxon>Fungi</taxon>
        <taxon>Dikarya</taxon>
        <taxon>Ascomycota</taxon>
        <taxon>Pezizomycotina</taxon>
        <taxon>Dothideomycetes</taxon>
        <taxon>Dothideomycetidae</taxon>
        <taxon>Cladosporiales</taxon>
        <taxon>Cladosporiaceae</taxon>
        <taxon>Cladosporium</taxon>
    </lineage>
</organism>
<evidence type="ECO:0000256" key="2">
    <source>
        <dbReference type="ARBA" id="ARBA00022692"/>
    </source>
</evidence>
<dbReference type="Proteomes" id="UP000803884">
    <property type="component" value="Unassembled WGS sequence"/>
</dbReference>
<feature type="transmembrane region" description="Helical" evidence="6">
    <location>
        <begin position="171"/>
        <end position="193"/>
    </location>
</feature>
<feature type="transmembrane region" description="Helical" evidence="6">
    <location>
        <begin position="205"/>
        <end position="227"/>
    </location>
</feature>
<evidence type="ECO:0000256" key="3">
    <source>
        <dbReference type="ARBA" id="ARBA00022989"/>
    </source>
</evidence>
<evidence type="ECO:0000256" key="4">
    <source>
        <dbReference type="ARBA" id="ARBA00023136"/>
    </source>
</evidence>
<feature type="region of interest" description="Disordered" evidence="5">
    <location>
        <begin position="30"/>
        <end position="57"/>
    </location>
</feature>
<sequence length="632" mass="68535">MSTTKSSRAHSLRESKSVDVIEAASGLLNRPYYRPSSPTRTESTFVASTRGQTPAQRSKLALIPPARLAKTNNVGNDDEIPDHWREALKNSRITVWDGYVLARNNDTGEFRLVEKDRTPNDHSPITPIDGNEKGFNLGYPPPSPTDSDRTPPLPLLPAPEQETQMSRAHEAIFVINVCLAQLLSLGGLSQTVAPGFIIGTSLGSSFATLSLATAAYGMALGTMILPAGRLGDMFGHKRVFVLGWLWFAIWSLFCGFSNYRGYTMLVAGRAMQGIGPALLVPNGLALVGRNFPVGLKRNFSISCFGGMGPVGMVTGSAFSALCAQKGWWQWSFWALSMACVLISVLSLLIIPVDSHPPHRHSQAGVRWWVKFDLAGALSGVAGLVMINFAFNQAPIVGWSQSYIPFVLVLGLISFAIFIYVELRVASCPLIPIKGLNRDAAFTLACIVCGWLSHGIWVVGFFVFQTRFRHLTPLSAVARKVPVAPIGLACAMSVAFVLRRMRVAWVMFAAMLAFLTGTILLATAPVDQSYWINTFLSVLIMPLAMNWSYPAGSVLMSNAVPRENLGIAASLISTMVNYSISLGLGMAGTVERYVTEAQGPLPAWRAGLWFGIAMNVLGVLVSGFFVWKTRAGK</sequence>
<dbReference type="SUPFAM" id="SSF103473">
    <property type="entry name" value="MFS general substrate transporter"/>
    <property type="match status" value="1"/>
</dbReference>
<dbReference type="RefSeq" id="XP_069228582.1">
    <property type="nucleotide sequence ID" value="XM_069374363.1"/>
</dbReference>
<evidence type="ECO:0000256" key="5">
    <source>
        <dbReference type="SAM" id="MobiDB-lite"/>
    </source>
</evidence>
<name>A0AB34KNY8_9PEZI</name>
<dbReference type="InterPro" id="IPR036259">
    <property type="entry name" value="MFS_trans_sf"/>
</dbReference>
<evidence type="ECO:0000256" key="6">
    <source>
        <dbReference type="SAM" id="Phobius"/>
    </source>
</evidence>
<feature type="domain" description="Major facilitator superfamily (MFS) profile" evidence="7">
    <location>
        <begin position="173"/>
        <end position="629"/>
    </location>
</feature>
<feature type="transmembrane region" description="Helical" evidence="6">
    <location>
        <begin position="327"/>
        <end position="350"/>
    </location>
</feature>
<dbReference type="PANTHER" id="PTHR42718:SF1">
    <property type="entry name" value="LOW AFFINITY AMMONIUM TRANSPORTER"/>
    <property type="match status" value="1"/>
</dbReference>
<dbReference type="PANTHER" id="PTHR42718">
    <property type="entry name" value="MAJOR FACILITATOR SUPERFAMILY MULTIDRUG TRANSPORTER MFSC"/>
    <property type="match status" value="1"/>
</dbReference>
<feature type="transmembrane region" description="Helical" evidence="6">
    <location>
        <begin position="441"/>
        <end position="463"/>
    </location>
</feature>
<keyword evidence="2 6" id="KW-0812">Transmembrane</keyword>
<dbReference type="CDD" id="cd17476">
    <property type="entry name" value="MFS_Amf1_MDR_like"/>
    <property type="match status" value="1"/>
</dbReference>
<feature type="region of interest" description="Disordered" evidence="5">
    <location>
        <begin position="116"/>
        <end position="154"/>
    </location>
</feature>
<feature type="transmembrane region" description="Helical" evidence="6">
    <location>
        <begin position="239"/>
        <end position="259"/>
    </location>
</feature>
<dbReference type="PROSITE" id="PS50850">
    <property type="entry name" value="MFS"/>
    <property type="match status" value="1"/>
</dbReference>
<keyword evidence="9" id="KW-1185">Reference proteome</keyword>
<feature type="transmembrane region" description="Helical" evidence="6">
    <location>
        <begin position="563"/>
        <end position="585"/>
    </location>
</feature>
<keyword evidence="4 6" id="KW-0472">Membrane</keyword>
<accession>A0AB34KNY8</accession>
<keyword evidence="3 6" id="KW-1133">Transmembrane helix</keyword>
<dbReference type="GeneID" id="96007201"/>
<evidence type="ECO:0000259" key="7">
    <source>
        <dbReference type="PROSITE" id="PS50850"/>
    </source>
</evidence>